<dbReference type="EMBL" id="VRTY01000070">
    <property type="protein sequence ID" value="TXK36796.1"/>
    <property type="molecule type" value="Genomic_DNA"/>
</dbReference>
<reference evidence="2 3" key="1">
    <citation type="submission" date="2019-08" db="EMBL/GenBank/DDBJ databases">
        <authorList>
            <person name="Shi S."/>
        </authorList>
    </citation>
    <scope>NUCLEOTIDE SEQUENCE [LARGE SCALE GENOMIC DNA]</scope>
    <source>
        <strain evidence="2 3">GY10130</strain>
    </source>
</reference>
<accession>A0A5C8JIG3</accession>
<protein>
    <submittedName>
        <fullName evidence="2">Uncharacterized protein</fullName>
    </submittedName>
</protein>
<evidence type="ECO:0000256" key="1">
    <source>
        <dbReference type="SAM" id="Coils"/>
    </source>
</evidence>
<dbReference type="AlphaFoldDB" id="A0A5C8JIG3"/>
<dbReference type="OrthoDB" id="879730at2"/>
<dbReference type="Proteomes" id="UP000321926">
    <property type="component" value="Unassembled WGS sequence"/>
</dbReference>
<gene>
    <name evidence="2" type="ORF">FVR03_16775</name>
</gene>
<organism evidence="2 3">
    <name type="scientific">Pontibacter qinzhouensis</name>
    <dbReference type="NCBI Taxonomy" id="2603253"/>
    <lineage>
        <taxon>Bacteria</taxon>
        <taxon>Pseudomonadati</taxon>
        <taxon>Bacteroidota</taxon>
        <taxon>Cytophagia</taxon>
        <taxon>Cytophagales</taxon>
        <taxon>Hymenobacteraceae</taxon>
        <taxon>Pontibacter</taxon>
    </lineage>
</organism>
<name>A0A5C8JIG3_9BACT</name>
<comment type="caution">
    <text evidence="2">The sequence shown here is derived from an EMBL/GenBank/DDBJ whole genome shotgun (WGS) entry which is preliminary data.</text>
</comment>
<sequence length="233" mass="27454">MKTIKFNKVKYTIPENWSEVPFKQFKEIMKLERQKLGDLERSAKIVAVFTGLSYDSLVDGDPHLVYTLMNNLSFFDTPVDELEPVLHFKIGDSTYYVNDLENGTYREFADYGSIDKIFSDNPEEGITKKLAVFCRKANEKPLKDNKTIDERSNIFENLDTETVLKINSFFLLKQKVLQVSSQQYSNLEKQVREKEQELRRLMTLSGGGMRWLTKWLNMLLTFRLFMIRRLKIY</sequence>
<proteinExistence type="predicted"/>
<keyword evidence="1" id="KW-0175">Coiled coil</keyword>
<keyword evidence="3" id="KW-1185">Reference proteome</keyword>
<dbReference type="RefSeq" id="WP_147922917.1">
    <property type="nucleotide sequence ID" value="NZ_VRTY01000070.1"/>
</dbReference>
<feature type="coiled-coil region" evidence="1">
    <location>
        <begin position="177"/>
        <end position="204"/>
    </location>
</feature>
<evidence type="ECO:0000313" key="2">
    <source>
        <dbReference type="EMBL" id="TXK36796.1"/>
    </source>
</evidence>
<evidence type="ECO:0000313" key="3">
    <source>
        <dbReference type="Proteomes" id="UP000321926"/>
    </source>
</evidence>